<accession>A0A0R1QRB1</accession>
<evidence type="ECO:0000313" key="2">
    <source>
        <dbReference type="Proteomes" id="UP000051835"/>
    </source>
</evidence>
<gene>
    <name evidence="1" type="ORF">FD37_GL000469</name>
</gene>
<dbReference type="PATRIC" id="fig|1423805.4.peg.476"/>
<comment type="caution">
    <text evidence="1">The sequence shown here is derived from an EMBL/GenBank/DDBJ whole genome shotgun (WGS) entry which is preliminary data.</text>
</comment>
<proteinExistence type="predicted"/>
<sequence>MMTLTQQEFTHQLLKLTQSLDINLLMNAASYESDASQKAVFEALYDYVLDTRQRALIARKDRTAP</sequence>
<reference evidence="1 2" key="1">
    <citation type="journal article" date="2015" name="Genome Announc.">
        <title>Expanding the biotechnology potential of lactobacilli through comparative genomics of 213 strains and associated genera.</title>
        <authorList>
            <person name="Sun Z."/>
            <person name="Harris H.M."/>
            <person name="McCann A."/>
            <person name="Guo C."/>
            <person name="Argimon S."/>
            <person name="Zhang W."/>
            <person name="Yang X."/>
            <person name="Jeffery I.B."/>
            <person name="Cooney J.C."/>
            <person name="Kagawa T.F."/>
            <person name="Liu W."/>
            <person name="Song Y."/>
            <person name="Salvetti E."/>
            <person name="Wrobel A."/>
            <person name="Rasinkangas P."/>
            <person name="Parkhill J."/>
            <person name="Rea M.C."/>
            <person name="O'Sullivan O."/>
            <person name="Ritari J."/>
            <person name="Douillard F.P."/>
            <person name="Paul Ross R."/>
            <person name="Yang R."/>
            <person name="Briner A.E."/>
            <person name="Felis G.E."/>
            <person name="de Vos W.M."/>
            <person name="Barrangou R."/>
            <person name="Klaenhammer T.R."/>
            <person name="Caufield P.W."/>
            <person name="Cui Y."/>
            <person name="Zhang H."/>
            <person name="O'Toole P.W."/>
        </authorList>
    </citation>
    <scope>NUCLEOTIDE SEQUENCE [LARGE SCALE GENOMIC DNA]</scope>
    <source>
        <strain evidence="1 2">DSM 15429</strain>
    </source>
</reference>
<dbReference type="AlphaFoldDB" id="A0A0R1QRB1"/>
<organism evidence="1 2">
    <name type="scientific">Levilactobacillus spicheri DSM 15429</name>
    <dbReference type="NCBI Taxonomy" id="1423805"/>
    <lineage>
        <taxon>Bacteria</taxon>
        <taxon>Bacillati</taxon>
        <taxon>Bacillota</taxon>
        <taxon>Bacilli</taxon>
        <taxon>Lactobacillales</taxon>
        <taxon>Lactobacillaceae</taxon>
        <taxon>Levilactobacillus</taxon>
    </lineage>
</organism>
<dbReference type="Proteomes" id="UP000051835">
    <property type="component" value="Unassembled WGS sequence"/>
</dbReference>
<dbReference type="EMBL" id="AZFC01000035">
    <property type="protein sequence ID" value="KRL46988.1"/>
    <property type="molecule type" value="Genomic_DNA"/>
</dbReference>
<protein>
    <submittedName>
        <fullName evidence="1">Uncharacterized protein</fullName>
    </submittedName>
</protein>
<evidence type="ECO:0000313" key="1">
    <source>
        <dbReference type="EMBL" id="KRL46988.1"/>
    </source>
</evidence>
<name>A0A0R1QRB1_9LACO</name>